<name>A0A3G8YE70_9DEIO</name>
<keyword evidence="2" id="KW-1003">Cell membrane</keyword>
<evidence type="ECO:0000259" key="7">
    <source>
        <dbReference type="Pfam" id="PF09924"/>
    </source>
</evidence>
<evidence type="ECO:0000256" key="1">
    <source>
        <dbReference type="ARBA" id="ARBA00004651"/>
    </source>
</evidence>
<keyword evidence="3" id="KW-0812">Transmembrane</keyword>
<keyword evidence="5" id="KW-0472">Membrane</keyword>
<protein>
    <submittedName>
        <fullName evidence="8">DUF2156 domain-containing protein</fullName>
    </submittedName>
</protein>
<sequence length="362" mass="38928">MLTRFRQPQSQVLPPAPTLQKRPAYTAPNAEVRWQWHQQFGYNPSSLGALSAEIFEQSGIAGGLPYHAAGRVWIGTGDPLCAPTEQAELLRAFVGQARRLGKVAILLPVTARLAAVAAPLGFTAVCLGATPYLELQSWSPAGNSGKMLRDNLNAARRLGIQLEIAPLEGTEPTPAFRAECAALMGSWQTSRRAGTLLSWVFELDPFGWSAGKRYFLARDAGGQAVVFLSASPLPARGGWYLEDFIRHPNTPSGAAAALAAYALAHLTESGASLATLGAVPLCLPRRPEPQAASSATLEALLYAARPLLSRWYNFDGLRQFKNQFRPSFWENEYLLLPSKSALPSAALGLLRATLPGGLRTLG</sequence>
<comment type="subcellular location">
    <subcellularLocation>
        <location evidence="1">Cell membrane</location>
        <topology evidence="1">Multi-pass membrane protein</topology>
    </subcellularLocation>
</comment>
<proteinExistence type="predicted"/>
<dbReference type="GO" id="GO:0055091">
    <property type="term" value="P:phospholipid homeostasis"/>
    <property type="evidence" value="ECO:0007669"/>
    <property type="project" value="TreeGrafter"/>
</dbReference>
<feature type="compositionally biased region" description="Polar residues" evidence="6">
    <location>
        <begin position="1"/>
        <end position="12"/>
    </location>
</feature>
<dbReference type="RefSeq" id="WP_124872564.1">
    <property type="nucleotide sequence ID" value="NZ_CP034183.1"/>
</dbReference>
<evidence type="ECO:0000256" key="6">
    <source>
        <dbReference type="SAM" id="MobiDB-lite"/>
    </source>
</evidence>
<dbReference type="InterPro" id="IPR024320">
    <property type="entry name" value="LPG_synthase_C"/>
</dbReference>
<dbReference type="Proteomes" id="UP000276417">
    <property type="component" value="Chromosome 1"/>
</dbReference>
<evidence type="ECO:0000313" key="9">
    <source>
        <dbReference type="Proteomes" id="UP000276417"/>
    </source>
</evidence>
<dbReference type="Pfam" id="PF09924">
    <property type="entry name" value="LPG_synthase_C"/>
    <property type="match status" value="1"/>
</dbReference>
<dbReference type="EMBL" id="CP034183">
    <property type="protein sequence ID" value="AZI43648.1"/>
    <property type="molecule type" value="Genomic_DNA"/>
</dbReference>
<feature type="domain" description="Phosphatidylglycerol lysyltransferase C-terminal" evidence="7">
    <location>
        <begin position="66"/>
        <end position="335"/>
    </location>
</feature>
<dbReference type="GO" id="GO:0016755">
    <property type="term" value="F:aminoacyltransferase activity"/>
    <property type="evidence" value="ECO:0007669"/>
    <property type="project" value="TreeGrafter"/>
</dbReference>
<feature type="region of interest" description="Disordered" evidence="6">
    <location>
        <begin position="1"/>
        <end position="22"/>
    </location>
</feature>
<dbReference type="PANTHER" id="PTHR34697">
    <property type="entry name" value="PHOSPHATIDYLGLYCEROL LYSYLTRANSFERASE"/>
    <property type="match status" value="1"/>
</dbReference>
<dbReference type="KEGG" id="dph:EHF33_13560"/>
<evidence type="ECO:0000256" key="5">
    <source>
        <dbReference type="ARBA" id="ARBA00023136"/>
    </source>
</evidence>
<accession>A0A3G8YE70</accession>
<dbReference type="OrthoDB" id="145485at2"/>
<evidence type="ECO:0000256" key="3">
    <source>
        <dbReference type="ARBA" id="ARBA00022692"/>
    </source>
</evidence>
<keyword evidence="9" id="KW-1185">Reference proteome</keyword>
<evidence type="ECO:0000313" key="8">
    <source>
        <dbReference type="EMBL" id="AZI43648.1"/>
    </source>
</evidence>
<keyword evidence="4" id="KW-1133">Transmembrane helix</keyword>
<gene>
    <name evidence="8" type="ORF">EHF33_13560</name>
</gene>
<evidence type="ECO:0000256" key="4">
    <source>
        <dbReference type="ARBA" id="ARBA00022989"/>
    </source>
</evidence>
<evidence type="ECO:0000256" key="2">
    <source>
        <dbReference type="ARBA" id="ARBA00022475"/>
    </source>
</evidence>
<dbReference type="InterPro" id="IPR051211">
    <property type="entry name" value="PG_lysyltransferase"/>
</dbReference>
<dbReference type="AlphaFoldDB" id="A0A3G8YE70"/>
<organism evidence="8 9">
    <name type="scientific">Deinococcus psychrotolerans</name>
    <dbReference type="NCBI Taxonomy" id="2489213"/>
    <lineage>
        <taxon>Bacteria</taxon>
        <taxon>Thermotogati</taxon>
        <taxon>Deinococcota</taxon>
        <taxon>Deinococci</taxon>
        <taxon>Deinococcales</taxon>
        <taxon>Deinococcaceae</taxon>
        <taxon>Deinococcus</taxon>
    </lineage>
</organism>
<dbReference type="PANTHER" id="PTHR34697:SF2">
    <property type="entry name" value="PHOSPHATIDYLGLYCEROL LYSYLTRANSFERASE"/>
    <property type="match status" value="1"/>
</dbReference>
<dbReference type="GO" id="GO:0005886">
    <property type="term" value="C:plasma membrane"/>
    <property type="evidence" value="ECO:0007669"/>
    <property type="project" value="UniProtKB-SubCell"/>
</dbReference>
<reference evidence="8 9" key="1">
    <citation type="submission" date="2018-11" db="EMBL/GenBank/DDBJ databases">
        <title>Deinococcus shelandsis sp. nov., isolated from South Shetland Islands soil of Antarctica.</title>
        <authorList>
            <person name="Tian J."/>
        </authorList>
    </citation>
    <scope>NUCLEOTIDE SEQUENCE [LARGE SCALE GENOMIC DNA]</scope>
    <source>
        <strain evidence="8 9">S14-83T</strain>
    </source>
</reference>